<reference evidence="2 3" key="1">
    <citation type="submission" date="2023-10" db="EMBL/GenBank/DDBJ databases">
        <title>Chromosome-scale genome assembly provides insights into flower coloration mechanisms of Canna indica.</title>
        <authorList>
            <person name="Li C."/>
        </authorList>
    </citation>
    <scope>NUCLEOTIDE SEQUENCE [LARGE SCALE GENOMIC DNA]</scope>
    <source>
        <tissue evidence="2">Flower</tissue>
    </source>
</reference>
<keyword evidence="3" id="KW-1185">Reference proteome</keyword>
<dbReference type="Proteomes" id="UP001327560">
    <property type="component" value="Chromosome 3"/>
</dbReference>
<dbReference type="EMBL" id="CP136892">
    <property type="protein sequence ID" value="WOL02002.1"/>
    <property type="molecule type" value="Genomic_DNA"/>
</dbReference>
<proteinExistence type="predicted"/>
<feature type="compositionally biased region" description="Basic and acidic residues" evidence="1">
    <location>
        <begin position="331"/>
        <end position="344"/>
    </location>
</feature>
<feature type="compositionally biased region" description="Basic and acidic residues" evidence="1">
    <location>
        <begin position="528"/>
        <end position="543"/>
    </location>
</feature>
<evidence type="ECO:0000256" key="1">
    <source>
        <dbReference type="SAM" id="MobiDB-lite"/>
    </source>
</evidence>
<dbReference type="InterPro" id="IPR021916">
    <property type="entry name" value="DUF3527"/>
</dbReference>
<accession>A0AAQ3K4R9</accession>
<organism evidence="2 3">
    <name type="scientific">Canna indica</name>
    <name type="common">Indian-shot</name>
    <dbReference type="NCBI Taxonomy" id="4628"/>
    <lineage>
        <taxon>Eukaryota</taxon>
        <taxon>Viridiplantae</taxon>
        <taxon>Streptophyta</taxon>
        <taxon>Embryophyta</taxon>
        <taxon>Tracheophyta</taxon>
        <taxon>Spermatophyta</taxon>
        <taxon>Magnoliopsida</taxon>
        <taxon>Liliopsida</taxon>
        <taxon>Zingiberales</taxon>
        <taxon>Cannaceae</taxon>
        <taxon>Canna</taxon>
    </lineage>
</organism>
<dbReference type="Pfam" id="PF12043">
    <property type="entry name" value="DUF3527"/>
    <property type="match status" value="2"/>
</dbReference>
<feature type="region of interest" description="Disordered" evidence="1">
    <location>
        <begin position="294"/>
        <end position="355"/>
    </location>
</feature>
<dbReference type="AlphaFoldDB" id="A0AAQ3K4R9"/>
<feature type="compositionally biased region" description="Polar residues" evidence="1">
    <location>
        <begin position="294"/>
        <end position="307"/>
    </location>
</feature>
<protein>
    <submittedName>
        <fullName evidence="2">Uncharacterized protein</fullName>
    </submittedName>
</protein>
<name>A0AAQ3K4R9_9LILI</name>
<sequence length="700" mass="78295">MPPQLLTYEEDGEERRGGESTAHVEKVTFCHQSSVVSKEKCLFPRGIRNGSLQSQEVSRCSSFTSLPHRKPWPSSKANCLLSSPSDDVQAKAFKIGVIDWGLLQRWKYHQICLAQGRSGKQHEYDAENGQKLKIDALEQKLCHFKEEEPDLKAMCADVPLSVVNYSSAHVGRPRNAEKLRDYPHNISFVGNSKHLCHDSDSIWDPQQETSQGRRNSFESYFDDGTMMARDHNSTSLCPLEKDKVIKESGLANSFISASASVIDEPDAFQQESQVPTKQSNCRFRNQKQCSESISMQLGQGEGKTSTETGRRSVNHHVGPKWMMTRSASLKEGVDGNKDTSSEKGRRSRSPLRRMFDPFLKPKNNVQSSGPIAASPGRNSYELNEELTSFNSSDMRFVFTCATEDTFDANRESFHSDEHDAQTRRAVLQLAWRKGVPLFMFSSSDDAILAATVRKQSVPDNDELECIYTMFSIHGYKKKKSKKNQLVSDVIGRMNVSMLRNHEPQNHNVTREFVLLGVEPTTPTLTTHEPTDLSLEHSPDKDSSNSDAYKMLVILPSGMHASTNDVKPSPLIQRWSSGGTCDCGGWDEGCNLTILSNTFQESNSPESIQDDQKREFELFLQGGSRTNDHLCRMVSVKEGPHRVEFGISISRLQAFAICLAALHFGDSANLSANPERLLEHKGSTKSYLPLYCPPLSLVGRA</sequence>
<feature type="region of interest" description="Disordered" evidence="1">
    <location>
        <begin position="521"/>
        <end position="543"/>
    </location>
</feature>
<feature type="region of interest" description="Disordered" evidence="1">
    <location>
        <begin position="1"/>
        <end position="21"/>
    </location>
</feature>
<gene>
    <name evidence="2" type="ORF">Cni_G10722</name>
</gene>
<dbReference type="PANTHER" id="PTHR31390">
    <property type="entry name" value="EXPRESSED PROTEIN"/>
    <property type="match status" value="1"/>
</dbReference>
<dbReference type="PANTHER" id="PTHR31390:SF12">
    <property type="entry name" value="PUTATIVE (DUF3527)-RELATED"/>
    <property type="match status" value="1"/>
</dbReference>
<evidence type="ECO:0000313" key="2">
    <source>
        <dbReference type="EMBL" id="WOL02002.1"/>
    </source>
</evidence>
<evidence type="ECO:0000313" key="3">
    <source>
        <dbReference type="Proteomes" id="UP001327560"/>
    </source>
</evidence>